<evidence type="ECO:0000256" key="1">
    <source>
        <dbReference type="ARBA" id="ARBA00008270"/>
    </source>
</evidence>
<dbReference type="PIRSF" id="PIRSF016184">
    <property type="entry name" value="PhzC_PhzF"/>
    <property type="match status" value="1"/>
</dbReference>
<protein>
    <submittedName>
        <fullName evidence="4">PhzF family phenazine biosynthesis protein</fullName>
    </submittedName>
</protein>
<dbReference type="AlphaFoldDB" id="A0A2T0MAR3"/>
<dbReference type="PANTHER" id="PTHR13774">
    <property type="entry name" value="PHENAZINE BIOSYNTHESIS PROTEIN"/>
    <property type="match status" value="1"/>
</dbReference>
<keyword evidence="5" id="KW-1185">Reference proteome</keyword>
<dbReference type="InterPro" id="IPR003719">
    <property type="entry name" value="Phenazine_PhzF-like"/>
</dbReference>
<dbReference type="PANTHER" id="PTHR13774:SF17">
    <property type="entry name" value="PHENAZINE BIOSYNTHESIS-LIKE DOMAIN-CONTAINING PROTEIN"/>
    <property type="match status" value="1"/>
</dbReference>
<sequence length="270" mass="30456">MKEIETYIVDSFTDEPFKGNPAGVCIVKNELSDSEMLSIAKELGLSETAFIGEINETNEYPIRFFSPVMEIPLCGHATLASSKVLFERNGQNSLDFVNIQNLKLPIQRNGDFIKIGFPIYDTISKEVPFELLKALGINEVNNSVYNAETKILLLEIQSAEFLKNLTPDFDKLKKSHKEINGVLVTALSTKAGFDFESRYFWPWSGTNEDPVTGGTHTFLAKYWGKKLNKSKMKSFQCSERTGFMEVELLDEKNMTITSKAQIILKGKLKI</sequence>
<comment type="similarity">
    <text evidence="1">Belongs to the PhzF family.</text>
</comment>
<dbReference type="RefSeq" id="WP_245912041.1">
    <property type="nucleotide sequence ID" value="NZ_PVYX01000002.1"/>
</dbReference>
<reference evidence="4 5" key="1">
    <citation type="submission" date="2018-03" db="EMBL/GenBank/DDBJ databases">
        <title>Genomic Encyclopedia of Archaeal and Bacterial Type Strains, Phase II (KMG-II): from individual species to whole genera.</title>
        <authorList>
            <person name="Goeker M."/>
        </authorList>
    </citation>
    <scope>NUCLEOTIDE SEQUENCE [LARGE SCALE GENOMIC DNA]</scope>
    <source>
        <strain evidence="4 5">DSM 25027</strain>
    </source>
</reference>
<evidence type="ECO:0000256" key="2">
    <source>
        <dbReference type="ARBA" id="ARBA00023235"/>
    </source>
</evidence>
<dbReference type="GO" id="GO:0005737">
    <property type="term" value="C:cytoplasm"/>
    <property type="evidence" value="ECO:0007669"/>
    <property type="project" value="TreeGrafter"/>
</dbReference>
<comment type="caution">
    <text evidence="4">The sequence shown here is derived from an EMBL/GenBank/DDBJ whole genome shotgun (WGS) entry which is preliminary data.</text>
</comment>
<keyword evidence="2" id="KW-0413">Isomerase</keyword>
<evidence type="ECO:0000313" key="5">
    <source>
        <dbReference type="Proteomes" id="UP000237640"/>
    </source>
</evidence>
<dbReference type="Gene3D" id="3.10.310.10">
    <property type="entry name" value="Diaminopimelate Epimerase, Chain A, domain 1"/>
    <property type="match status" value="2"/>
</dbReference>
<accession>A0A2T0MAR3</accession>
<organism evidence="4 5">
    <name type="scientific">Flagellimonas meridianipacifica</name>
    <dbReference type="NCBI Taxonomy" id="1080225"/>
    <lineage>
        <taxon>Bacteria</taxon>
        <taxon>Pseudomonadati</taxon>
        <taxon>Bacteroidota</taxon>
        <taxon>Flavobacteriia</taxon>
        <taxon>Flavobacteriales</taxon>
        <taxon>Flavobacteriaceae</taxon>
        <taxon>Flagellimonas</taxon>
    </lineage>
</organism>
<dbReference type="Pfam" id="PF02567">
    <property type="entry name" value="PhzC-PhzF"/>
    <property type="match status" value="1"/>
</dbReference>
<proteinExistence type="inferred from homology"/>
<dbReference type="NCBIfam" id="TIGR00654">
    <property type="entry name" value="PhzF_family"/>
    <property type="match status" value="1"/>
</dbReference>
<gene>
    <name evidence="4" type="ORF">CLV81_2996</name>
</gene>
<dbReference type="GO" id="GO:0016853">
    <property type="term" value="F:isomerase activity"/>
    <property type="evidence" value="ECO:0007669"/>
    <property type="project" value="UniProtKB-KW"/>
</dbReference>
<name>A0A2T0MAR3_9FLAO</name>
<feature type="active site" evidence="3">
    <location>
        <position position="47"/>
    </location>
</feature>
<dbReference type="Proteomes" id="UP000237640">
    <property type="component" value="Unassembled WGS sequence"/>
</dbReference>
<dbReference type="EMBL" id="PVYX01000002">
    <property type="protein sequence ID" value="PRX54594.1"/>
    <property type="molecule type" value="Genomic_DNA"/>
</dbReference>
<evidence type="ECO:0000313" key="4">
    <source>
        <dbReference type="EMBL" id="PRX54594.1"/>
    </source>
</evidence>
<evidence type="ECO:0000256" key="3">
    <source>
        <dbReference type="PIRSR" id="PIRSR016184-1"/>
    </source>
</evidence>
<dbReference type="SUPFAM" id="SSF54506">
    <property type="entry name" value="Diaminopimelate epimerase-like"/>
    <property type="match status" value="1"/>
</dbReference>